<organism evidence="2 3">
    <name type="scientific">Morus notabilis</name>
    <dbReference type="NCBI Taxonomy" id="981085"/>
    <lineage>
        <taxon>Eukaryota</taxon>
        <taxon>Viridiplantae</taxon>
        <taxon>Streptophyta</taxon>
        <taxon>Embryophyta</taxon>
        <taxon>Tracheophyta</taxon>
        <taxon>Spermatophyta</taxon>
        <taxon>Magnoliopsida</taxon>
        <taxon>eudicotyledons</taxon>
        <taxon>Gunneridae</taxon>
        <taxon>Pentapetalae</taxon>
        <taxon>rosids</taxon>
        <taxon>fabids</taxon>
        <taxon>Rosales</taxon>
        <taxon>Moraceae</taxon>
        <taxon>Moreae</taxon>
        <taxon>Morus</taxon>
    </lineage>
</organism>
<evidence type="ECO:0000313" key="2">
    <source>
        <dbReference type="EMBL" id="EXB43776.1"/>
    </source>
</evidence>
<dbReference type="EMBL" id="KE343840">
    <property type="protein sequence ID" value="EXB43776.1"/>
    <property type="molecule type" value="Genomic_DNA"/>
</dbReference>
<name>W9R9G9_9ROSA</name>
<protein>
    <submittedName>
        <fullName evidence="2">Uncharacterized protein</fullName>
    </submittedName>
</protein>
<accession>W9R9G9</accession>
<feature type="compositionally biased region" description="Low complexity" evidence="1">
    <location>
        <begin position="85"/>
        <end position="103"/>
    </location>
</feature>
<evidence type="ECO:0000256" key="1">
    <source>
        <dbReference type="SAM" id="MobiDB-lite"/>
    </source>
</evidence>
<reference evidence="3" key="1">
    <citation type="submission" date="2013-01" db="EMBL/GenBank/DDBJ databases">
        <title>Draft Genome Sequence of a Mulberry Tree, Morus notabilis C.K. Schneid.</title>
        <authorList>
            <person name="He N."/>
            <person name="Zhao S."/>
        </authorList>
    </citation>
    <scope>NUCLEOTIDE SEQUENCE</scope>
</reference>
<feature type="region of interest" description="Disordered" evidence="1">
    <location>
        <begin position="68"/>
        <end position="103"/>
    </location>
</feature>
<dbReference type="AlphaFoldDB" id="W9R9G9"/>
<gene>
    <name evidence="2" type="ORF">L484_004630</name>
</gene>
<keyword evidence="3" id="KW-1185">Reference proteome</keyword>
<dbReference type="Proteomes" id="UP000030645">
    <property type="component" value="Unassembled WGS sequence"/>
</dbReference>
<sequence length="103" mass="11727">MGAVWWRSWWTDLGGMMYGVLTVRYGSFGVPTMQDAKCFQLAYGMWGQMVDERQTQMVGKVTIRENGLGSRRSHQKRVGLKIPWRQKGSTSSSSRSQSGFQQT</sequence>
<evidence type="ECO:0000313" key="3">
    <source>
        <dbReference type="Proteomes" id="UP000030645"/>
    </source>
</evidence>
<proteinExistence type="predicted"/>